<name>A0A550JL23_9BACT</name>
<dbReference type="InterPro" id="IPR050397">
    <property type="entry name" value="Env_Response_Regulators"/>
</dbReference>
<keyword evidence="3" id="KW-1185">Reference proteome</keyword>
<dbReference type="AlphaFoldDB" id="A0A550JL23"/>
<organism evidence="2 3">
    <name type="scientific">Trichloromonas acetexigens</name>
    <dbReference type="NCBI Taxonomy" id="38815"/>
    <lineage>
        <taxon>Bacteria</taxon>
        <taxon>Pseudomonadati</taxon>
        <taxon>Thermodesulfobacteriota</taxon>
        <taxon>Desulfuromonadia</taxon>
        <taxon>Desulfuromonadales</taxon>
        <taxon>Trichloromonadaceae</taxon>
        <taxon>Trichloromonas</taxon>
    </lineage>
</organism>
<protein>
    <submittedName>
        <fullName evidence="2">Cyclic nucleotide-binding domain-containing protein</fullName>
    </submittedName>
</protein>
<dbReference type="Gene3D" id="2.60.120.10">
    <property type="entry name" value="Jelly Rolls"/>
    <property type="match status" value="1"/>
</dbReference>
<dbReference type="OrthoDB" id="9784809at2"/>
<dbReference type="PANTHER" id="PTHR24567:SF74">
    <property type="entry name" value="HTH-TYPE TRANSCRIPTIONAL REGULATOR ARCR"/>
    <property type="match status" value="1"/>
</dbReference>
<reference evidence="2 3" key="1">
    <citation type="submission" date="2019-07" db="EMBL/GenBank/DDBJ databases">
        <title>Insights of Desulfuromonas acetexigens electromicrobiology.</title>
        <authorList>
            <person name="Katuri K."/>
            <person name="Sapireddy V."/>
            <person name="Shaw D.R."/>
            <person name="Saikaly P."/>
        </authorList>
    </citation>
    <scope>NUCLEOTIDE SEQUENCE [LARGE SCALE GENOMIC DNA]</scope>
    <source>
        <strain evidence="2 3">2873</strain>
    </source>
</reference>
<dbReference type="Proteomes" id="UP000317155">
    <property type="component" value="Unassembled WGS sequence"/>
</dbReference>
<accession>A0A550JL23</accession>
<evidence type="ECO:0000259" key="1">
    <source>
        <dbReference type="PROSITE" id="PS50042"/>
    </source>
</evidence>
<dbReference type="InterPro" id="IPR000595">
    <property type="entry name" value="cNMP-bd_dom"/>
</dbReference>
<evidence type="ECO:0000313" key="3">
    <source>
        <dbReference type="Proteomes" id="UP000317155"/>
    </source>
</evidence>
<dbReference type="Pfam" id="PF00027">
    <property type="entry name" value="cNMP_binding"/>
    <property type="match status" value="1"/>
</dbReference>
<dbReference type="GO" id="GO:0003700">
    <property type="term" value="F:DNA-binding transcription factor activity"/>
    <property type="evidence" value="ECO:0007669"/>
    <property type="project" value="TreeGrafter"/>
</dbReference>
<dbReference type="RefSeq" id="WP_092052758.1">
    <property type="nucleotide sequence ID" value="NZ_FOJJ01000001.1"/>
</dbReference>
<dbReference type="PROSITE" id="PS00889">
    <property type="entry name" value="CNMP_BINDING_2"/>
    <property type="match status" value="1"/>
</dbReference>
<dbReference type="SMART" id="SM00100">
    <property type="entry name" value="cNMP"/>
    <property type="match status" value="1"/>
</dbReference>
<dbReference type="PROSITE" id="PS50042">
    <property type="entry name" value="CNMP_BINDING_3"/>
    <property type="match status" value="1"/>
</dbReference>
<dbReference type="InterPro" id="IPR018488">
    <property type="entry name" value="cNMP-bd_CS"/>
</dbReference>
<dbReference type="SUPFAM" id="SSF51206">
    <property type="entry name" value="cAMP-binding domain-like"/>
    <property type="match status" value="1"/>
</dbReference>
<evidence type="ECO:0000313" key="2">
    <source>
        <dbReference type="EMBL" id="TRO83895.1"/>
    </source>
</evidence>
<dbReference type="InterPro" id="IPR018490">
    <property type="entry name" value="cNMP-bd_dom_sf"/>
</dbReference>
<feature type="domain" description="Cyclic nucleotide-binding" evidence="1">
    <location>
        <begin position="14"/>
        <end position="116"/>
    </location>
</feature>
<dbReference type="EMBL" id="VJVV01000001">
    <property type="protein sequence ID" value="TRO83895.1"/>
    <property type="molecule type" value="Genomic_DNA"/>
</dbReference>
<dbReference type="PANTHER" id="PTHR24567">
    <property type="entry name" value="CRP FAMILY TRANSCRIPTIONAL REGULATORY PROTEIN"/>
    <property type="match status" value="1"/>
</dbReference>
<dbReference type="CDD" id="cd00038">
    <property type="entry name" value="CAP_ED"/>
    <property type="match status" value="1"/>
</dbReference>
<comment type="caution">
    <text evidence="2">The sequence shown here is derived from an EMBL/GenBank/DDBJ whole genome shotgun (WGS) entry which is preliminary data.</text>
</comment>
<gene>
    <name evidence="2" type="ORF">FL622_01560</name>
</gene>
<dbReference type="GO" id="GO:0005829">
    <property type="term" value="C:cytosol"/>
    <property type="evidence" value="ECO:0007669"/>
    <property type="project" value="TreeGrafter"/>
</dbReference>
<dbReference type="InterPro" id="IPR014710">
    <property type="entry name" value="RmlC-like_jellyroll"/>
</dbReference>
<proteinExistence type="predicted"/>
<sequence length="159" mass="17496">MSDINLLPLKASALFVGMSEAEIGSLSGLFEEKPVPAGKTVFIENMPGESLYLIREGTIRISKMLAEGDEQTLVVLAAEDTFGEMAVLDSAPRSATARVIEDARLLSIGRTPFERFCDSHPALGLKLLRNLSRILARRVREEHEDFRALLNLALGRKES</sequence>